<dbReference type="InterPro" id="IPR011009">
    <property type="entry name" value="Kinase-like_dom_sf"/>
</dbReference>
<proteinExistence type="inferred from homology"/>
<comment type="similarity">
    <text evidence="1">Belongs to the protein kinase superfamily. ADCK protein kinase family.</text>
</comment>
<dbReference type="PANTHER" id="PTHR10566">
    <property type="entry name" value="CHAPERONE-ACTIVITY OF BC1 COMPLEX CABC1 -RELATED"/>
    <property type="match status" value="1"/>
</dbReference>
<dbReference type="CDD" id="cd05121">
    <property type="entry name" value="ABC1_ADCK3-like"/>
    <property type="match status" value="1"/>
</dbReference>
<evidence type="ECO:0000256" key="1">
    <source>
        <dbReference type="ARBA" id="ARBA00009670"/>
    </source>
</evidence>
<evidence type="ECO:0000313" key="2">
    <source>
        <dbReference type="EMBL" id="ALN59059.1"/>
    </source>
</evidence>
<dbReference type="InterPro" id="IPR000719">
    <property type="entry name" value="Prot_kinase_dom"/>
</dbReference>
<dbReference type="PANTHER" id="PTHR10566:SF113">
    <property type="entry name" value="PROTEIN ACTIVITY OF BC1 COMPLEX KINASE 7, CHLOROPLASTIC"/>
    <property type="match status" value="1"/>
</dbReference>
<reference evidence="2 3" key="1">
    <citation type="submission" date="2015-11" db="EMBL/GenBank/DDBJ databases">
        <title>Genome sequences of Lysobacter enzymogenes strain C3 and Lysobacter antibioticus ATCC 29479.</title>
        <authorList>
            <person name="Kobayashi D.Y."/>
        </authorList>
    </citation>
    <scope>NUCLEOTIDE SEQUENCE [LARGE SCALE GENOMIC DNA]</scope>
    <source>
        <strain evidence="2 3">C3</strain>
    </source>
</reference>
<evidence type="ECO:0000313" key="3">
    <source>
        <dbReference type="Proteomes" id="UP000061569"/>
    </source>
</evidence>
<dbReference type="Gene3D" id="1.10.510.10">
    <property type="entry name" value="Transferase(Phosphotransferase) domain 1"/>
    <property type="match status" value="1"/>
</dbReference>
<dbReference type="SUPFAM" id="SSF56112">
    <property type="entry name" value="Protein kinase-like (PK-like)"/>
    <property type="match status" value="1"/>
</dbReference>
<name>A0A0S2DKM2_LYSEN</name>
<dbReference type="AlphaFoldDB" id="A0A0S2DKM2"/>
<dbReference type="Proteomes" id="UP000061569">
    <property type="component" value="Chromosome"/>
</dbReference>
<dbReference type="Pfam" id="PF03109">
    <property type="entry name" value="ABC1"/>
    <property type="match status" value="1"/>
</dbReference>
<dbReference type="PATRIC" id="fig|69.6.peg.3660"/>
<organism evidence="2 3">
    <name type="scientific">Lysobacter enzymogenes</name>
    <dbReference type="NCBI Taxonomy" id="69"/>
    <lineage>
        <taxon>Bacteria</taxon>
        <taxon>Pseudomonadati</taxon>
        <taxon>Pseudomonadota</taxon>
        <taxon>Gammaproteobacteria</taxon>
        <taxon>Lysobacterales</taxon>
        <taxon>Lysobacteraceae</taxon>
        <taxon>Lysobacter</taxon>
    </lineage>
</organism>
<dbReference type="InterPro" id="IPR004147">
    <property type="entry name" value="ABC1_dom"/>
</dbReference>
<sequence length="564" mass="61586">MSETTGRTGGDNRALRAARILGFVAKYRHIAAFSELASAHGNALAPQPGAAPDAEAFVRDLEQLGPAFVKLGQALATRPDLLPPDVHRALGRMHDRVEPQLPYDVVRARIEDSLQVRLTKAFKDFDPEPLGSASLAQVHRARLRDGREVAVKVRRPGIEQVIATDLDILSRLARTADKVTQTGRRVHFADWLDEFHRSLLGELDYCAEARNLERFARHLAPYPGLYVPQPVWSLCAPAVVTMDLVHGRSVLALSGLLRTERDFCGLAADLLRAYLDQTYLHGEIHADPHPGNVLLAGDGRLAVIDLGMIVHVPPQRRERLLKFMLAALDGRGEDAASEAIGVAVRLESFDEVRYRREIGHLVGRYAVRQADDGLAEGSLLIEVVRISVACGLRPPAELGLLGRTLLNLQQVAHALAPQLDIEAVARPHLQRLMRQRLTRSLSLSGLAAESLELQGLLRDGPRKLQALLSLLADNRLQVSVAGLEESRLMEALQKIANRISTGAIASALIMASAIIMRIDTPYTLFGYPALALILFLVACVLGLGLIASALFGDRKAPSRKLPPP</sequence>
<accession>A0A0S2DKM2</accession>
<dbReference type="OrthoDB" id="9795390at2"/>
<dbReference type="STRING" id="69.GLE_3715"/>
<dbReference type="EMBL" id="CP013140">
    <property type="protein sequence ID" value="ALN59059.1"/>
    <property type="molecule type" value="Genomic_DNA"/>
</dbReference>
<dbReference type="PROSITE" id="PS50011">
    <property type="entry name" value="PROTEIN_KINASE_DOM"/>
    <property type="match status" value="1"/>
</dbReference>
<dbReference type="KEGG" id="lez:GLE_3715"/>
<gene>
    <name evidence="2" type="ORF">GLE_3715</name>
</gene>
<dbReference type="GO" id="GO:0004672">
    <property type="term" value="F:protein kinase activity"/>
    <property type="evidence" value="ECO:0007669"/>
    <property type="project" value="InterPro"/>
</dbReference>
<dbReference type="GO" id="GO:0005524">
    <property type="term" value="F:ATP binding"/>
    <property type="evidence" value="ECO:0007669"/>
    <property type="project" value="InterPro"/>
</dbReference>
<dbReference type="InterPro" id="IPR050154">
    <property type="entry name" value="UbiB_kinase"/>
</dbReference>
<dbReference type="RefSeq" id="WP_057948495.1">
    <property type="nucleotide sequence ID" value="NZ_CP067396.1"/>
</dbReference>
<protein>
    <submittedName>
        <fullName evidence="2">ABC transporter substrate binding protein</fullName>
    </submittedName>
</protein>